<keyword evidence="6" id="KW-0378">Hydrolase</keyword>
<dbReference type="Proteomes" id="UP001152622">
    <property type="component" value="Chromosome 5"/>
</dbReference>
<evidence type="ECO:0000259" key="8">
    <source>
        <dbReference type="Pfam" id="PF13359"/>
    </source>
</evidence>
<evidence type="ECO:0000256" key="6">
    <source>
        <dbReference type="ARBA" id="ARBA00022801"/>
    </source>
</evidence>
<feature type="domain" description="DDE Tnp4" evidence="8">
    <location>
        <begin position="171"/>
        <end position="213"/>
    </location>
</feature>
<comment type="caution">
    <text evidence="9">The sequence shown here is derived from an EMBL/GenBank/DDBJ whole genome shotgun (WGS) entry which is preliminary data.</text>
</comment>
<dbReference type="PANTHER" id="PTHR22930:SF279">
    <property type="entry name" value="SIMILAR TO ENSANGP00000010363"/>
    <property type="match status" value="1"/>
</dbReference>
<keyword evidence="5" id="KW-0479">Metal-binding</keyword>
<evidence type="ECO:0000256" key="7">
    <source>
        <dbReference type="ARBA" id="ARBA00023242"/>
    </source>
</evidence>
<keyword evidence="10" id="KW-1185">Reference proteome</keyword>
<dbReference type="Pfam" id="PF13359">
    <property type="entry name" value="DDE_Tnp_4"/>
    <property type="match status" value="2"/>
</dbReference>
<evidence type="ECO:0000256" key="3">
    <source>
        <dbReference type="ARBA" id="ARBA00006958"/>
    </source>
</evidence>
<sequence length="371" mass="42930">MITPRLAKLLRIALLYWRWKQRRTRRAVWVRSYIRRRRQFGEYHRLVSELRFDWVEFREYFRVSRDQFDASLRIIGPNITRKDTTFRESISPAQRLAICLRYLATGDSSRSLSYRFRVGWCTVSKIVPEVAKAIWEGLVHEYMPVPKEEDWRAIAKEFGERWNFPNCLGAIDGKHVVIQAPSNSGSLFYNYKGTYSIVLLAVVDANYCFRAIDVVPHTFVGDEAFPLRCNLMRPYPGHSLSQEKRIFNYRLSRARLVENAFGILAARFRMYRTLMGQHPQNVEACVKATCILHNLLRRTMGTHSATEAGEQPTPNLLDISRQGPNNATRAAMRVRETWSSAMAATSGVTSSMNPKALLRATYNNHKRGFPT</sequence>
<evidence type="ECO:0000256" key="1">
    <source>
        <dbReference type="ARBA" id="ARBA00001968"/>
    </source>
</evidence>
<dbReference type="InterPro" id="IPR045249">
    <property type="entry name" value="HARBI1-like"/>
</dbReference>
<dbReference type="GO" id="GO:0046872">
    <property type="term" value="F:metal ion binding"/>
    <property type="evidence" value="ECO:0007669"/>
    <property type="project" value="UniProtKB-KW"/>
</dbReference>
<dbReference type="GO" id="GO:0005634">
    <property type="term" value="C:nucleus"/>
    <property type="evidence" value="ECO:0007669"/>
    <property type="project" value="UniProtKB-SubCell"/>
</dbReference>
<evidence type="ECO:0000256" key="2">
    <source>
        <dbReference type="ARBA" id="ARBA00004123"/>
    </source>
</evidence>
<dbReference type="InterPro" id="IPR027806">
    <property type="entry name" value="HARBI1_dom"/>
</dbReference>
<evidence type="ECO:0000256" key="5">
    <source>
        <dbReference type="ARBA" id="ARBA00022723"/>
    </source>
</evidence>
<evidence type="ECO:0000313" key="10">
    <source>
        <dbReference type="Proteomes" id="UP001152622"/>
    </source>
</evidence>
<name>A0A9Q1IZ07_SYNKA</name>
<comment type="cofactor">
    <cofactor evidence="1">
        <name>a divalent metal cation</name>
        <dbReference type="ChEBI" id="CHEBI:60240"/>
    </cofactor>
</comment>
<gene>
    <name evidence="9" type="ORF">SKAU_G00157030</name>
</gene>
<keyword evidence="7" id="KW-0539">Nucleus</keyword>
<protein>
    <recommendedName>
        <fullName evidence="8">DDE Tnp4 domain-containing protein</fullName>
    </recommendedName>
</protein>
<evidence type="ECO:0000256" key="4">
    <source>
        <dbReference type="ARBA" id="ARBA00022722"/>
    </source>
</evidence>
<dbReference type="EMBL" id="JAINUF010000005">
    <property type="protein sequence ID" value="KAJ8359178.1"/>
    <property type="molecule type" value="Genomic_DNA"/>
</dbReference>
<dbReference type="OrthoDB" id="10061326at2759"/>
<reference evidence="9" key="1">
    <citation type="journal article" date="2023" name="Science">
        <title>Genome structures resolve the early diversification of teleost fishes.</title>
        <authorList>
            <person name="Parey E."/>
            <person name="Louis A."/>
            <person name="Montfort J."/>
            <person name="Bouchez O."/>
            <person name="Roques C."/>
            <person name="Iampietro C."/>
            <person name="Lluch J."/>
            <person name="Castinel A."/>
            <person name="Donnadieu C."/>
            <person name="Desvignes T."/>
            <person name="Floi Bucao C."/>
            <person name="Jouanno E."/>
            <person name="Wen M."/>
            <person name="Mejri S."/>
            <person name="Dirks R."/>
            <person name="Jansen H."/>
            <person name="Henkel C."/>
            <person name="Chen W.J."/>
            <person name="Zahm M."/>
            <person name="Cabau C."/>
            <person name="Klopp C."/>
            <person name="Thompson A.W."/>
            <person name="Robinson-Rechavi M."/>
            <person name="Braasch I."/>
            <person name="Lecointre G."/>
            <person name="Bobe J."/>
            <person name="Postlethwait J.H."/>
            <person name="Berthelot C."/>
            <person name="Roest Crollius H."/>
            <person name="Guiguen Y."/>
        </authorList>
    </citation>
    <scope>NUCLEOTIDE SEQUENCE</scope>
    <source>
        <strain evidence="9">WJC10195</strain>
    </source>
</reference>
<dbReference type="PANTHER" id="PTHR22930">
    <property type="match status" value="1"/>
</dbReference>
<dbReference type="GO" id="GO:0004518">
    <property type="term" value="F:nuclease activity"/>
    <property type="evidence" value="ECO:0007669"/>
    <property type="project" value="UniProtKB-KW"/>
</dbReference>
<dbReference type="GO" id="GO:0016787">
    <property type="term" value="F:hydrolase activity"/>
    <property type="evidence" value="ECO:0007669"/>
    <property type="project" value="UniProtKB-KW"/>
</dbReference>
<dbReference type="AlphaFoldDB" id="A0A9Q1IZ07"/>
<feature type="domain" description="DDE Tnp4" evidence="8">
    <location>
        <begin position="217"/>
        <end position="294"/>
    </location>
</feature>
<comment type="similarity">
    <text evidence="3">Belongs to the HARBI1 family.</text>
</comment>
<organism evidence="9 10">
    <name type="scientific">Synaphobranchus kaupii</name>
    <name type="common">Kaup's arrowtooth eel</name>
    <dbReference type="NCBI Taxonomy" id="118154"/>
    <lineage>
        <taxon>Eukaryota</taxon>
        <taxon>Metazoa</taxon>
        <taxon>Chordata</taxon>
        <taxon>Craniata</taxon>
        <taxon>Vertebrata</taxon>
        <taxon>Euteleostomi</taxon>
        <taxon>Actinopterygii</taxon>
        <taxon>Neopterygii</taxon>
        <taxon>Teleostei</taxon>
        <taxon>Anguilliformes</taxon>
        <taxon>Synaphobranchidae</taxon>
        <taxon>Synaphobranchus</taxon>
    </lineage>
</organism>
<accession>A0A9Q1IZ07</accession>
<comment type="subcellular location">
    <subcellularLocation>
        <location evidence="2">Nucleus</location>
    </subcellularLocation>
</comment>
<proteinExistence type="inferred from homology"/>
<evidence type="ECO:0000313" key="9">
    <source>
        <dbReference type="EMBL" id="KAJ8359178.1"/>
    </source>
</evidence>
<keyword evidence="4" id="KW-0540">Nuclease</keyword>